<evidence type="ECO:0000313" key="2">
    <source>
        <dbReference type="EMBL" id="MEN3067567.1"/>
    </source>
</evidence>
<accession>A0ABU9YV53</accession>
<comment type="caution">
    <text evidence="2">The sequence shown here is derived from an EMBL/GenBank/DDBJ whole genome shotgun (WGS) entry which is preliminary data.</text>
</comment>
<proteinExistence type="predicted"/>
<organism evidence="2 3">
    <name type="scientific">Uliginosibacterium sediminicola</name>
    <dbReference type="NCBI Taxonomy" id="2024550"/>
    <lineage>
        <taxon>Bacteria</taxon>
        <taxon>Pseudomonadati</taxon>
        <taxon>Pseudomonadota</taxon>
        <taxon>Betaproteobacteria</taxon>
        <taxon>Rhodocyclales</taxon>
        <taxon>Zoogloeaceae</taxon>
        <taxon>Uliginosibacterium</taxon>
    </lineage>
</organism>
<dbReference type="EMBL" id="JBDIVE010000001">
    <property type="protein sequence ID" value="MEN3067567.1"/>
    <property type="molecule type" value="Genomic_DNA"/>
</dbReference>
<dbReference type="Proteomes" id="UP001410394">
    <property type="component" value="Unassembled WGS sequence"/>
</dbReference>
<sequence>MLITFKSGATADILMLGPVGQQMLEIVGKDPQEARGIITLSQLPAAIEALSTALADSRATSRQAANNEDDEDAPRGMAAPVSLAQRIAPLLDALRQALREEQPVIWEAH</sequence>
<dbReference type="Pfam" id="PF08895">
    <property type="entry name" value="DUF1840"/>
    <property type="match status" value="1"/>
</dbReference>
<protein>
    <submittedName>
        <fullName evidence="2">DUF1840 domain-containing protein</fullName>
    </submittedName>
</protein>
<reference evidence="2 3" key="1">
    <citation type="journal article" date="2018" name="Int. J. Syst. Evol. Microbiol.">
        <title>Uliginosibacterium sediminicola sp. nov., isolated from freshwater sediment.</title>
        <authorList>
            <person name="Hwang W.M."/>
            <person name="Kim S.M."/>
            <person name="Kang K."/>
            <person name="Ahn T.Y."/>
        </authorList>
    </citation>
    <scope>NUCLEOTIDE SEQUENCE [LARGE SCALE GENOMIC DNA]</scope>
    <source>
        <strain evidence="2 3">M1-21</strain>
    </source>
</reference>
<dbReference type="RefSeq" id="WP_345918330.1">
    <property type="nucleotide sequence ID" value="NZ_JBDIVE010000001.1"/>
</dbReference>
<gene>
    <name evidence="2" type="ORF">ABDB84_03685</name>
</gene>
<name>A0ABU9YV53_9RHOO</name>
<keyword evidence="3" id="KW-1185">Reference proteome</keyword>
<evidence type="ECO:0000313" key="3">
    <source>
        <dbReference type="Proteomes" id="UP001410394"/>
    </source>
</evidence>
<feature type="region of interest" description="Disordered" evidence="1">
    <location>
        <begin position="57"/>
        <end position="78"/>
    </location>
</feature>
<dbReference type="InterPro" id="IPR014991">
    <property type="entry name" value="DUF1840"/>
</dbReference>
<evidence type="ECO:0000256" key="1">
    <source>
        <dbReference type="SAM" id="MobiDB-lite"/>
    </source>
</evidence>